<organism evidence="2 3">
    <name type="scientific">Lentinula raphanica</name>
    <dbReference type="NCBI Taxonomy" id="153919"/>
    <lineage>
        <taxon>Eukaryota</taxon>
        <taxon>Fungi</taxon>
        <taxon>Dikarya</taxon>
        <taxon>Basidiomycota</taxon>
        <taxon>Agaricomycotina</taxon>
        <taxon>Agaricomycetes</taxon>
        <taxon>Agaricomycetidae</taxon>
        <taxon>Agaricales</taxon>
        <taxon>Marasmiineae</taxon>
        <taxon>Omphalotaceae</taxon>
        <taxon>Lentinula</taxon>
    </lineage>
</organism>
<feature type="coiled-coil region" evidence="1">
    <location>
        <begin position="60"/>
        <end position="87"/>
    </location>
</feature>
<keyword evidence="1" id="KW-0175">Coiled coil</keyword>
<sequence length="234" mass="26723">MKMEADAQRSIEEFGSKDRETEKLRLLLDEKDEQIRVGQEKLLCAEDKIKSSDERVSKVKDAAKRGIENMSKNFDSLRNAVEHLKTRYEVSVETVATLRDELGTSRLTISDSLKDLEPFMDPSGHHLVKANETRSLIQELQTDRQDAQQVIDFLKDKLHNLSTQLAEANEKVTGLENRRKEEMASLTRSAGLWETTSHQMEELATKLKQREKEDSEVLAGGLKLEIKLTEANKK</sequence>
<dbReference type="AlphaFoldDB" id="A0AA38P3P5"/>
<feature type="coiled-coil region" evidence="1">
    <location>
        <begin position="130"/>
        <end position="185"/>
    </location>
</feature>
<keyword evidence="3" id="KW-1185">Reference proteome</keyword>
<evidence type="ECO:0000313" key="3">
    <source>
        <dbReference type="Proteomes" id="UP001163846"/>
    </source>
</evidence>
<evidence type="ECO:0000313" key="2">
    <source>
        <dbReference type="EMBL" id="KAJ3835536.1"/>
    </source>
</evidence>
<gene>
    <name evidence="2" type="ORF">F5878DRAFT_567019</name>
</gene>
<reference evidence="2" key="1">
    <citation type="submission" date="2022-08" db="EMBL/GenBank/DDBJ databases">
        <authorList>
            <consortium name="DOE Joint Genome Institute"/>
            <person name="Min B."/>
            <person name="Riley R."/>
            <person name="Sierra-Patev S."/>
            <person name="Naranjo-Ortiz M."/>
            <person name="Looney B."/>
            <person name="Konkel Z."/>
            <person name="Slot J.C."/>
            <person name="Sakamoto Y."/>
            <person name="Steenwyk J.L."/>
            <person name="Rokas A."/>
            <person name="Carro J."/>
            <person name="Camarero S."/>
            <person name="Ferreira P."/>
            <person name="Molpeceres G."/>
            <person name="Ruiz-Duenas F.J."/>
            <person name="Serrano A."/>
            <person name="Henrissat B."/>
            <person name="Drula E."/>
            <person name="Hughes K.W."/>
            <person name="Mata J.L."/>
            <person name="Ishikawa N.K."/>
            <person name="Vargas-Isla R."/>
            <person name="Ushijima S."/>
            <person name="Smith C.A."/>
            <person name="Ahrendt S."/>
            <person name="Andreopoulos W."/>
            <person name="He G."/>
            <person name="Labutti K."/>
            <person name="Lipzen A."/>
            <person name="Ng V."/>
            <person name="Sandor L."/>
            <person name="Barry K."/>
            <person name="Martinez A.T."/>
            <person name="Xiao Y."/>
            <person name="Gibbons J.G."/>
            <person name="Terashima K."/>
            <person name="Hibbett D.S."/>
            <person name="Grigoriev I.V."/>
        </authorList>
    </citation>
    <scope>NUCLEOTIDE SEQUENCE</scope>
    <source>
        <strain evidence="2">TFB9207</strain>
    </source>
</reference>
<dbReference type="Proteomes" id="UP001163846">
    <property type="component" value="Unassembled WGS sequence"/>
</dbReference>
<feature type="non-terminal residue" evidence="2">
    <location>
        <position position="234"/>
    </location>
</feature>
<name>A0AA38P3P5_9AGAR</name>
<protein>
    <submittedName>
        <fullName evidence="2">Uncharacterized protein</fullName>
    </submittedName>
</protein>
<dbReference type="EMBL" id="MU806402">
    <property type="protein sequence ID" value="KAJ3835536.1"/>
    <property type="molecule type" value="Genomic_DNA"/>
</dbReference>
<comment type="caution">
    <text evidence="2">The sequence shown here is derived from an EMBL/GenBank/DDBJ whole genome shotgun (WGS) entry which is preliminary data.</text>
</comment>
<proteinExistence type="predicted"/>
<evidence type="ECO:0000256" key="1">
    <source>
        <dbReference type="SAM" id="Coils"/>
    </source>
</evidence>
<accession>A0AA38P3P5</accession>